<dbReference type="EMBL" id="QUMQ01000001">
    <property type="protein sequence ID" value="REG01608.1"/>
    <property type="molecule type" value="Genomic_DNA"/>
</dbReference>
<gene>
    <name evidence="4" type="ORF">DFJ67_7693</name>
</gene>
<dbReference type="Gene3D" id="1.10.10.10">
    <property type="entry name" value="Winged helix-like DNA-binding domain superfamily/Winged helix DNA-binding domain"/>
    <property type="match status" value="1"/>
</dbReference>
<evidence type="ECO:0000313" key="5">
    <source>
        <dbReference type="Proteomes" id="UP000256913"/>
    </source>
</evidence>
<comment type="caution">
    <text evidence="4">The sequence shown here is derived from an EMBL/GenBank/DDBJ whole genome shotgun (WGS) entry which is preliminary data.</text>
</comment>
<dbReference type="SMART" id="SM01012">
    <property type="entry name" value="ANTAR"/>
    <property type="match status" value="1"/>
</dbReference>
<accession>A0A3D9ZWP5</accession>
<organism evidence="4 5">
    <name type="scientific">Asanoa ferruginea</name>
    <dbReference type="NCBI Taxonomy" id="53367"/>
    <lineage>
        <taxon>Bacteria</taxon>
        <taxon>Bacillati</taxon>
        <taxon>Actinomycetota</taxon>
        <taxon>Actinomycetes</taxon>
        <taxon>Micromonosporales</taxon>
        <taxon>Micromonosporaceae</taxon>
        <taxon>Asanoa</taxon>
    </lineage>
</organism>
<name>A0A3D9ZWP5_9ACTN</name>
<dbReference type="AlphaFoldDB" id="A0A3D9ZWP5"/>
<keyword evidence="1" id="KW-0805">Transcription regulation</keyword>
<dbReference type="InterPro" id="IPR005561">
    <property type="entry name" value="ANTAR"/>
</dbReference>
<dbReference type="GO" id="GO:0003723">
    <property type="term" value="F:RNA binding"/>
    <property type="evidence" value="ECO:0007669"/>
    <property type="project" value="InterPro"/>
</dbReference>
<feature type="domain" description="ANTAR" evidence="3">
    <location>
        <begin position="176"/>
        <end position="237"/>
    </location>
</feature>
<evidence type="ECO:0000256" key="1">
    <source>
        <dbReference type="ARBA" id="ARBA00023015"/>
    </source>
</evidence>
<evidence type="ECO:0000259" key="3">
    <source>
        <dbReference type="PROSITE" id="PS50921"/>
    </source>
</evidence>
<reference evidence="4 5" key="1">
    <citation type="submission" date="2018-08" db="EMBL/GenBank/DDBJ databases">
        <title>Sequencing the genomes of 1000 actinobacteria strains.</title>
        <authorList>
            <person name="Klenk H.-P."/>
        </authorList>
    </citation>
    <scope>NUCLEOTIDE SEQUENCE [LARGE SCALE GENOMIC DNA]</scope>
    <source>
        <strain evidence="4 5">DSM 44099</strain>
    </source>
</reference>
<dbReference type="InterPro" id="IPR012074">
    <property type="entry name" value="GAF_ANTAR"/>
</dbReference>
<dbReference type="InterPro" id="IPR036388">
    <property type="entry name" value="WH-like_DNA-bd_sf"/>
</dbReference>
<keyword evidence="2" id="KW-0804">Transcription</keyword>
<dbReference type="InterPro" id="IPR003018">
    <property type="entry name" value="GAF"/>
</dbReference>
<dbReference type="OrthoDB" id="3688893at2"/>
<dbReference type="Pfam" id="PF03861">
    <property type="entry name" value="ANTAR"/>
    <property type="match status" value="1"/>
</dbReference>
<dbReference type="PROSITE" id="PS50921">
    <property type="entry name" value="ANTAR"/>
    <property type="match status" value="1"/>
</dbReference>
<keyword evidence="5" id="KW-1185">Reference proteome</keyword>
<dbReference type="Gene3D" id="3.30.450.40">
    <property type="match status" value="1"/>
</dbReference>
<dbReference type="SUPFAM" id="SSF55781">
    <property type="entry name" value="GAF domain-like"/>
    <property type="match status" value="1"/>
</dbReference>
<dbReference type="SMART" id="SM00065">
    <property type="entry name" value="GAF"/>
    <property type="match status" value="1"/>
</dbReference>
<protein>
    <submittedName>
        <fullName evidence="4">GAF domain-containing protein</fullName>
    </submittedName>
</protein>
<dbReference type="InterPro" id="IPR029016">
    <property type="entry name" value="GAF-like_dom_sf"/>
</dbReference>
<dbReference type="Proteomes" id="UP000256913">
    <property type="component" value="Unassembled WGS sequence"/>
</dbReference>
<proteinExistence type="predicted"/>
<evidence type="ECO:0000256" key="2">
    <source>
        <dbReference type="ARBA" id="ARBA00023163"/>
    </source>
</evidence>
<dbReference type="Pfam" id="PF13185">
    <property type="entry name" value="GAF_2"/>
    <property type="match status" value="1"/>
</dbReference>
<dbReference type="PIRSF" id="PIRSF036625">
    <property type="entry name" value="GAF_ANTAR"/>
    <property type="match status" value="1"/>
</dbReference>
<evidence type="ECO:0000313" key="4">
    <source>
        <dbReference type="EMBL" id="REG01608.1"/>
    </source>
</evidence>
<dbReference type="RefSeq" id="WP_116073983.1">
    <property type="nucleotide sequence ID" value="NZ_BONB01000100.1"/>
</dbReference>
<sequence length="249" mass="26294">MAGPGSDRDPISLVAVETAALLRELTAGLLASNDLEEALDHLAKTSRHALPGVSWSSVTLLRAGEPASVSASDRRARRLDSLQYAADGPAMSAIRQREVVLCDDLVTETRWPEWTPRAVTYGACAVLAAPVDVDDQVLGSISLYACEPGVLEQSAQLTAMLLAEHAGLLLAAVRERDRRDSVPSDLADTLASGEVIGQAIGVVMMQRRCPPAEALDVLRGASTALSLPVEDVARRLVHSAEARARASAS</sequence>